<dbReference type="EMBL" id="WOGT01000002">
    <property type="protein sequence ID" value="MUN54690.1"/>
    <property type="molecule type" value="Genomic_DNA"/>
</dbReference>
<dbReference type="Proteomes" id="UP000462152">
    <property type="component" value="Unassembled WGS sequence"/>
</dbReference>
<dbReference type="InterPro" id="IPR021443">
    <property type="entry name" value="DUF3093"/>
</dbReference>
<feature type="region of interest" description="Disordered" evidence="1">
    <location>
        <begin position="160"/>
        <end position="187"/>
    </location>
</feature>
<sequence length="187" mass="20127">MSDSVSPNSDDPAGFGAPSAVEFHEKLYPSIGVWICVVVFGFACFAVGAPINVPIAILVAIVLAATLGLILYSSSPVLEVTEDSLQVGRAHIERDYVGTVEVFRGENARIACGPGADGRAYMNFRPWVSPVARIHLVDPADPTPYWLTNSRRPEELALVLGSDPEHQAVRTPEVDQSVVEPDDDEGR</sequence>
<evidence type="ECO:0000313" key="3">
    <source>
        <dbReference type="EMBL" id="MUN54690.1"/>
    </source>
</evidence>
<keyword evidence="2" id="KW-1133">Transmembrane helix</keyword>
<dbReference type="AlphaFoldDB" id="A0A7K1LHV3"/>
<dbReference type="Pfam" id="PF11292">
    <property type="entry name" value="DUF3093"/>
    <property type="match status" value="1"/>
</dbReference>
<evidence type="ECO:0000313" key="4">
    <source>
        <dbReference type="Proteomes" id="UP000462152"/>
    </source>
</evidence>
<organism evidence="3 4">
    <name type="scientific">Rothia koreensis</name>
    <dbReference type="NCBI Taxonomy" id="592378"/>
    <lineage>
        <taxon>Bacteria</taxon>
        <taxon>Bacillati</taxon>
        <taxon>Actinomycetota</taxon>
        <taxon>Actinomycetes</taxon>
        <taxon>Micrococcales</taxon>
        <taxon>Micrococcaceae</taxon>
        <taxon>Rothia</taxon>
    </lineage>
</organism>
<comment type="caution">
    <text evidence="3">The sequence shown here is derived from an EMBL/GenBank/DDBJ whole genome shotgun (WGS) entry which is preliminary data.</text>
</comment>
<proteinExistence type="predicted"/>
<keyword evidence="4" id="KW-1185">Reference proteome</keyword>
<evidence type="ECO:0000256" key="2">
    <source>
        <dbReference type="SAM" id="Phobius"/>
    </source>
</evidence>
<accession>A0A7K1LHV3</accession>
<dbReference type="OrthoDB" id="3217020at2"/>
<feature type="transmembrane region" description="Helical" evidence="2">
    <location>
        <begin position="55"/>
        <end position="74"/>
    </location>
</feature>
<gene>
    <name evidence="3" type="ORF">GMA10_05600</name>
</gene>
<keyword evidence="2" id="KW-0472">Membrane</keyword>
<feature type="transmembrane region" description="Helical" evidence="2">
    <location>
        <begin position="27"/>
        <end position="48"/>
    </location>
</feature>
<protein>
    <submittedName>
        <fullName evidence="3">DUF3093 family protein</fullName>
    </submittedName>
</protein>
<keyword evidence="2" id="KW-0812">Transmembrane</keyword>
<evidence type="ECO:0000256" key="1">
    <source>
        <dbReference type="SAM" id="MobiDB-lite"/>
    </source>
</evidence>
<reference evidence="3 4" key="1">
    <citation type="submission" date="2019-12" db="EMBL/GenBank/DDBJ databases">
        <authorList>
            <person name="Li J."/>
            <person name="Shi Y."/>
            <person name="Xu G."/>
            <person name="Xiao D."/>
            <person name="Ran X."/>
        </authorList>
    </citation>
    <scope>NUCLEOTIDE SEQUENCE [LARGE SCALE GENOMIC DNA]</scope>
    <source>
        <strain evidence="3 4">JCM 15915</strain>
    </source>
</reference>
<name>A0A7K1LHV3_9MICC</name>
<dbReference type="RefSeq" id="WP_129315805.1">
    <property type="nucleotide sequence ID" value="NZ_CP197643.1"/>
</dbReference>